<gene>
    <name evidence="2" type="ORF">WDK88_09180</name>
</gene>
<reference evidence="2" key="2">
    <citation type="submission" date="2024-03" db="EMBL/GenBank/DDBJ databases">
        <authorList>
            <person name="Bromfield E.S.P."/>
            <person name="Cloutier S."/>
        </authorList>
    </citation>
    <scope>NUCLEOTIDE SEQUENCE</scope>
    <source>
        <strain evidence="2">5S5</strain>
    </source>
</reference>
<dbReference type="Proteomes" id="UP001432046">
    <property type="component" value="Chromosome"/>
</dbReference>
<dbReference type="InterPro" id="IPR058965">
    <property type="entry name" value="SOI/HabA-like"/>
</dbReference>
<evidence type="ECO:0000256" key="1">
    <source>
        <dbReference type="SAM" id="Phobius"/>
    </source>
</evidence>
<dbReference type="RefSeq" id="WP_338834261.1">
    <property type="nucleotide sequence ID" value="NZ_CP147711.1"/>
</dbReference>
<evidence type="ECO:0008006" key="4">
    <source>
        <dbReference type="Google" id="ProtNLM"/>
    </source>
</evidence>
<evidence type="ECO:0000313" key="2">
    <source>
        <dbReference type="EMBL" id="WXC81755.1"/>
    </source>
</evidence>
<feature type="transmembrane region" description="Helical" evidence="1">
    <location>
        <begin position="119"/>
        <end position="143"/>
    </location>
</feature>
<proteinExistence type="predicted"/>
<dbReference type="PROSITE" id="PS51257">
    <property type="entry name" value="PROKAR_LIPOPROTEIN"/>
    <property type="match status" value="1"/>
</dbReference>
<feature type="transmembrane region" description="Helical" evidence="1">
    <location>
        <begin position="79"/>
        <end position="99"/>
    </location>
</feature>
<reference evidence="2" key="1">
    <citation type="journal article" date="2021" name="Int. J. Syst. Evol. Microbiol.">
        <title>Bradyrhizobium septentrionale sp. nov. (sv. septentrionale) and Bradyrhizobium quebecense sp. nov. (sv. septentrionale) associated with legumes native to Canada possess rearranged symbiosis genes and numerous insertion sequences.</title>
        <authorList>
            <person name="Bromfield E.S.P."/>
            <person name="Cloutier S."/>
        </authorList>
    </citation>
    <scope>NUCLEOTIDE SEQUENCE</scope>
    <source>
        <strain evidence="2">5S5</strain>
    </source>
</reference>
<keyword evidence="1" id="KW-0812">Transmembrane</keyword>
<accession>A0ABZ2P4W6</accession>
<evidence type="ECO:0000313" key="3">
    <source>
        <dbReference type="Proteomes" id="UP001432046"/>
    </source>
</evidence>
<keyword evidence="1" id="KW-1133">Transmembrane helix</keyword>
<dbReference type="Pfam" id="PF26512">
    <property type="entry name" value="SOI"/>
    <property type="match status" value="1"/>
</dbReference>
<keyword evidence="3" id="KW-1185">Reference proteome</keyword>
<organism evidence="2 3">
    <name type="scientific">Bradyrhizobium septentrionale</name>
    <dbReference type="NCBI Taxonomy" id="1404411"/>
    <lineage>
        <taxon>Bacteria</taxon>
        <taxon>Pseudomonadati</taxon>
        <taxon>Pseudomonadota</taxon>
        <taxon>Alphaproteobacteria</taxon>
        <taxon>Hyphomicrobiales</taxon>
        <taxon>Nitrobacteraceae</taxon>
        <taxon>Bradyrhizobium</taxon>
    </lineage>
</organism>
<name>A0ABZ2P4W6_9BRAD</name>
<dbReference type="EMBL" id="CP147711">
    <property type="protein sequence ID" value="WXC81755.1"/>
    <property type="molecule type" value="Genomic_DNA"/>
</dbReference>
<sequence length="178" mass="19026">MLRIPNFGEAPLWKMASGVCFGTGCSFSLGLLTGFVEASFQNQRMGLAAHLQGVMNGTFVIALGATWSEVKLQTRQKAVAYRTVLYGYWAFTTLAAIFGTATLSPITAAGHSGRPWQEALVMLGFISVGLTIVLASVMVLWGLRRSVVSEAGLVDSRRRLSPVLAPNPTNSDTCLRGA</sequence>
<protein>
    <recommendedName>
        <fullName evidence="4">Fluoride ion transporter CrcB</fullName>
    </recommendedName>
</protein>
<keyword evidence="1" id="KW-0472">Membrane</keyword>
<feature type="transmembrane region" description="Helical" evidence="1">
    <location>
        <begin position="12"/>
        <end position="35"/>
    </location>
</feature>